<dbReference type="EMBL" id="JBEZAM010000001">
    <property type="protein sequence ID" value="MEU7291744.1"/>
    <property type="molecule type" value="Genomic_DNA"/>
</dbReference>
<feature type="region of interest" description="Disordered" evidence="1">
    <location>
        <begin position="95"/>
        <end position="115"/>
    </location>
</feature>
<evidence type="ECO:0000313" key="2">
    <source>
        <dbReference type="EMBL" id="MEU7291744.1"/>
    </source>
</evidence>
<comment type="caution">
    <text evidence="2">The sequence shown here is derived from an EMBL/GenBank/DDBJ whole genome shotgun (WGS) entry which is preliminary data.</text>
</comment>
<name>A0ABV3CNG7_STREX</name>
<organism evidence="2 3">
    <name type="scientific">Streptomyces exfoliatus</name>
    <name type="common">Streptomyces hydrogenans</name>
    <dbReference type="NCBI Taxonomy" id="1905"/>
    <lineage>
        <taxon>Bacteria</taxon>
        <taxon>Bacillati</taxon>
        <taxon>Actinomycetota</taxon>
        <taxon>Actinomycetes</taxon>
        <taxon>Kitasatosporales</taxon>
        <taxon>Streptomycetaceae</taxon>
        <taxon>Streptomyces</taxon>
    </lineage>
</organism>
<keyword evidence="3" id="KW-1185">Reference proteome</keyword>
<dbReference type="Proteomes" id="UP001551210">
    <property type="component" value="Unassembled WGS sequence"/>
</dbReference>
<dbReference type="RefSeq" id="WP_359202884.1">
    <property type="nucleotide sequence ID" value="NZ_JBEZAM010000001.1"/>
</dbReference>
<evidence type="ECO:0000256" key="1">
    <source>
        <dbReference type="SAM" id="MobiDB-lite"/>
    </source>
</evidence>
<accession>A0ABV3CNG7</accession>
<evidence type="ECO:0000313" key="3">
    <source>
        <dbReference type="Proteomes" id="UP001551210"/>
    </source>
</evidence>
<gene>
    <name evidence="2" type="ORF">AB0A76_00845</name>
</gene>
<protein>
    <submittedName>
        <fullName evidence="2">Uncharacterized protein</fullName>
    </submittedName>
</protein>
<sequence>MTAHEELRLLPWSGPEGKPCFLSTDEPGGHLSRLADSTEVVQLGMGAELLERALDTLADEEAAPEELRLLTIDLARTLRDVLRVAVSRGRRLQIPDGVAHDGGEDGPRLPAAAFG</sequence>
<reference evidence="2 3" key="1">
    <citation type="submission" date="2024-06" db="EMBL/GenBank/DDBJ databases">
        <title>The Natural Products Discovery Center: Release of the First 8490 Sequenced Strains for Exploring Actinobacteria Biosynthetic Diversity.</title>
        <authorList>
            <person name="Kalkreuter E."/>
            <person name="Kautsar S.A."/>
            <person name="Yang D."/>
            <person name="Bader C.D."/>
            <person name="Teijaro C.N."/>
            <person name="Fluegel L."/>
            <person name="Davis C.M."/>
            <person name="Simpson J.R."/>
            <person name="Lauterbach L."/>
            <person name="Steele A.D."/>
            <person name="Gui C."/>
            <person name="Meng S."/>
            <person name="Li G."/>
            <person name="Viehrig K."/>
            <person name="Ye F."/>
            <person name="Su P."/>
            <person name="Kiefer A.F."/>
            <person name="Nichols A."/>
            <person name="Cepeda A.J."/>
            <person name="Yan W."/>
            <person name="Fan B."/>
            <person name="Jiang Y."/>
            <person name="Adhikari A."/>
            <person name="Zheng C.-J."/>
            <person name="Schuster L."/>
            <person name="Cowan T.M."/>
            <person name="Smanski M.J."/>
            <person name="Chevrette M.G."/>
            <person name="De Carvalho L.P.S."/>
            <person name="Shen B."/>
        </authorList>
    </citation>
    <scope>NUCLEOTIDE SEQUENCE [LARGE SCALE GENOMIC DNA]</scope>
    <source>
        <strain evidence="2 3">NPDC045705</strain>
    </source>
</reference>
<feature type="compositionally biased region" description="Basic and acidic residues" evidence="1">
    <location>
        <begin position="98"/>
        <end position="107"/>
    </location>
</feature>
<proteinExistence type="predicted"/>